<sequence length="42" mass="4812">MEVEKYTVVVFDTGLAFSLIQKEGYLYNLVKFIKKTLNPLGT</sequence>
<dbReference type="Proteomes" id="UP001224122">
    <property type="component" value="Unassembled WGS sequence"/>
</dbReference>
<comment type="caution">
    <text evidence="1">The sequence shown here is derived from an EMBL/GenBank/DDBJ whole genome shotgun (WGS) entry which is preliminary data.</text>
</comment>
<evidence type="ECO:0000313" key="1">
    <source>
        <dbReference type="EMBL" id="MDQ0200981.1"/>
    </source>
</evidence>
<evidence type="ECO:0000313" key="2">
    <source>
        <dbReference type="Proteomes" id="UP001224122"/>
    </source>
</evidence>
<accession>A0ABT9XZR5</accession>
<keyword evidence="2" id="KW-1185">Reference proteome</keyword>
<gene>
    <name evidence="1" type="ORF">J2S10_004183</name>
</gene>
<organism evidence="1 2">
    <name type="scientific">Neobacillus ginsengisoli</name>
    <dbReference type="NCBI Taxonomy" id="904295"/>
    <lineage>
        <taxon>Bacteria</taxon>
        <taxon>Bacillati</taxon>
        <taxon>Bacillota</taxon>
        <taxon>Bacilli</taxon>
        <taxon>Bacillales</taxon>
        <taxon>Bacillaceae</taxon>
        <taxon>Neobacillus</taxon>
    </lineage>
</organism>
<protein>
    <submittedName>
        <fullName evidence="1">Uncharacterized protein</fullName>
    </submittedName>
</protein>
<name>A0ABT9XZR5_9BACI</name>
<dbReference type="EMBL" id="JAUSTW010000007">
    <property type="protein sequence ID" value="MDQ0200981.1"/>
    <property type="molecule type" value="Genomic_DNA"/>
</dbReference>
<reference evidence="1 2" key="1">
    <citation type="submission" date="2023-07" db="EMBL/GenBank/DDBJ databases">
        <title>Genomic Encyclopedia of Type Strains, Phase IV (KMG-IV): sequencing the most valuable type-strain genomes for metagenomic binning, comparative biology and taxonomic classification.</title>
        <authorList>
            <person name="Goeker M."/>
        </authorList>
    </citation>
    <scope>NUCLEOTIDE SEQUENCE [LARGE SCALE GENOMIC DNA]</scope>
    <source>
        <strain evidence="1 2">DSM 27594</strain>
    </source>
</reference>
<proteinExistence type="predicted"/>